<keyword evidence="3" id="KW-0732">Signal</keyword>
<dbReference type="InterPro" id="IPR051455">
    <property type="entry name" value="Bact_solute-bind_prot3"/>
</dbReference>
<evidence type="ECO:0000256" key="1">
    <source>
        <dbReference type="ARBA" id="ARBA00010333"/>
    </source>
</evidence>
<dbReference type="OrthoDB" id="7240770at2"/>
<dbReference type="CDD" id="cd13688">
    <property type="entry name" value="PBP2_GltI_DEBP"/>
    <property type="match status" value="1"/>
</dbReference>
<dbReference type="RefSeq" id="WP_048675191.1">
    <property type="nucleotide sequence ID" value="NZ_CBTJ020000080.1"/>
</dbReference>
<protein>
    <submittedName>
        <fullName evidence="5">Extracellular solute-binding protein family 3</fullName>
    </submittedName>
</protein>
<dbReference type="PANTHER" id="PTHR30085">
    <property type="entry name" value="AMINO ACID ABC TRANSPORTER PERMEASE"/>
    <property type="match status" value="1"/>
</dbReference>
<dbReference type="EMBL" id="CBTJ020000080">
    <property type="protein sequence ID" value="CDI03878.1"/>
    <property type="molecule type" value="Genomic_DNA"/>
</dbReference>
<sequence>MGHWSRSVCADTRKIWEALNGIAPAHQRCLPPARKLFPVRWSSLTIFILYLTAAFSSQAQQKVFPIVEPFSGTLQKIYTSGVIHVGHRENSPPFAFLDTQRHPIGYSLDICEVVVEEIARHLHKEDLKTEYVPVTPENRFDLVKNGTVDLECGSTTASTERRLTLGFSPTIFVTGAKLLVKRGSGIVSLRGLQGKTAVLTKGTIHAETLPKIAQQQNLTIQFIFADDHNQSFEALAAGKADAFINDDVQLHGMIAARDAESDYRVVGDFLTYADYALMFRHDDAEFAKVVQQAFERLAGSREIRAIYRRWFMRPLPSGVSLNLRMSPHLEHVFQLQGLAAD</sequence>
<dbReference type="SMART" id="SM00062">
    <property type="entry name" value="PBPb"/>
    <property type="match status" value="1"/>
</dbReference>
<gene>
    <name evidence="5" type="ORF">BN873_70026</name>
</gene>
<evidence type="ECO:0000313" key="5">
    <source>
        <dbReference type="EMBL" id="CDI03878.1"/>
    </source>
</evidence>
<keyword evidence="6" id="KW-1185">Reference proteome</keyword>
<comment type="caution">
    <text evidence="5">The sequence shown here is derived from an EMBL/GenBank/DDBJ whole genome shotgun (WGS) entry which is preliminary data.</text>
</comment>
<evidence type="ECO:0000256" key="2">
    <source>
        <dbReference type="ARBA" id="ARBA00022448"/>
    </source>
</evidence>
<dbReference type="Proteomes" id="UP000035760">
    <property type="component" value="Unassembled WGS sequence"/>
</dbReference>
<reference evidence="5" key="2">
    <citation type="submission" date="2014-03" db="EMBL/GenBank/DDBJ databases">
        <title>Candidatus Competibacter-lineage genomes retrieved from metagenomes reveal functional metabolic diversity.</title>
        <authorList>
            <person name="McIlroy S.J."/>
            <person name="Albertsen M."/>
            <person name="Andresen E.K."/>
            <person name="Saunders A.M."/>
            <person name="Kristiansen R."/>
            <person name="Stokholm-Bjerregaard M."/>
            <person name="Nielsen K.L."/>
            <person name="Nielsen P.H."/>
        </authorList>
    </citation>
    <scope>NUCLEOTIDE SEQUENCE</scope>
    <source>
        <strain evidence="5">Run_A_D11</strain>
    </source>
</reference>
<dbReference type="Gene3D" id="3.40.190.10">
    <property type="entry name" value="Periplasmic binding protein-like II"/>
    <property type="match status" value="2"/>
</dbReference>
<accession>W6ME26</accession>
<feature type="domain" description="Solute-binding protein family 3/N-terminal" evidence="4">
    <location>
        <begin position="82"/>
        <end position="314"/>
    </location>
</feature>
<dbReference type="SUPFAM" id="SSF53850">
    <property type="entry name" value="Periplasmic binding protein-like II"/>
    <property type="match status" value="1"/>
</dbReference>
<organism evidence="5 6">
    <name type="scientific">Candidatus Competibacter denitrificans Run_A_D11</name>
    <dbReference type="NCBI Taxonomy" id="1400863"/>
    <lineage>
        <taxon>Bacteria</taxon>
        <taxon>Pseudomonadati</taxon>
        <taxon>Pseudomonadota</taxon>
        <taxon>Gammaproteobacteria</taxon>
        <taxon>Candidatus Competibacteraceae</taxon>
        <taxon>Candidatus Competibacter</taxon>
    </lineage>
</organism>
<comment type="similarity">
    <text evidence="1">Belongs to the bacterial solute-binding protein 3 family.</text>
</comment>
<dbReference type="AlphaFoldDB" id="W6ME26"/>
<keyword evidence="2" id="KW-0813">Transport</keyword>
<evidence type="ECO:0000313" key="6">
    <source>
        <dbReference type="Proteomes" id="UP000035760"/>
    </source>
</evidence>
<dbReference type="PANTHER" id="PTHR30085:SF2">
    <property type="entry name" value="GLUTAMATE_ASPARTATE IMPORT SOLUTE-BINDING PROTEIN"/>
    <property type="match status" value="1"/>
</dbReference>
<dbReference type="STRING" id="1400863.BN873_70026"/>
<dbReference type="GO" id="GO:0006865">
    <property type="term" value="P:amino acid transport"/>
    <property type="evidence" value="ECO:0007669"/>
    <property type="project" value="TreeGrafter"/>
</dbReference>
<dbReference type="InterPro" id="IPR001638">
    <property type="entry name" value="Solute-binding_3/MltF_N"/>
</dbReference>
<dbReference type="GO" id="GO:0005576">
    <property type="term" value="C:extracellular region"/>
    <property type="evidence" value="ECO:0007669"/>
    <property type="project" value="TreeGrafter"/>
</dbReference>
<dbReference type="GO" id="GO:0030288">
    <property type="term" value="C:outer membrane-bounded periplasmic space"/>
    <property type="evidence" value="ECO:0007669"/>
    <property type="project" value="TreeGrafter"/>
</dbReference>
<name>W6ME26_9GAMM</name>
<proteinExistence type="inferred from homology"/>
<reference evidence="5" key="1">
    <citation type="submission" date="2013-07" db="EMBL/GenBank/DDBJ databases">
        <authorList>
            <person name="McIlroy S."/>
        </authorList>
    </citation>
    <scope>NUCLEOTIDE SEQUENCE [LARGE SCALE GENOMIC DNA]</scope>
    <source>
        <strain evidence="5">Run_A_D11</strain>
    </source>
</reference>
<evidence type="ECO:0000256" key="3">
    <source>
        <dbReference type="ARBA" id="ARBA00022729"/>
    </source>
</evidence>
<evidence type="ECO:0000259" key="4">
    <source>
        <dbReference type="SMART" id="SM00062"/>
    </source>
</evidence>
<dbReference type="Pfam" id="PF00497">
    <property type="entry name" value="SBP_bac_3"/>
    <property type="match status" value="1"/>
</dbReference>